<accession>A0AAV7MM00</accession>
<comment type="caution">
    <text evidence="1">The sequence shown here is derived from an EMBL/GenBank/DDBJ whole genome shotgun (WGS) entry which is preliminary data.</text>
</comment>
<reference evidence="1" key="1">
    <citation type="journal article" date="2022" name="bioRxiv">
        <title>Sequencing and chromosome-scale assembly of the giantPleurodeles waltlgenome.</title>
        <authorList>
            <person name="Brown T."/>
            <person name="Elewa A."/>
            <person name="Iarovenko S."/>
            <person name="Subramanian E."/>
            <person name="Araus A.J."/>
            <person name="Petzold A."/>
            <person name="Susuki M."/>
            <person name="Suzuki K.-i.T."/>
            <person name="Hayashi T."/>
            <person name="Toyoda A."/>
            <person name="Oliveira C."/>
            <person name="Osipova E."/>
            <person name="Leigh N.D."/>
            <person name="Simon A."/>
            <person name="Yun M.H."/>
        </authorList>
    </citation>
    <scope>NUCLEOTIDE SEQUENCE</scope>
    <source>
        <strain evidence="1">20211129_DDA</strain>
        <tissue evidence="1">Liver</tissue>
    </source>
</reference>
<evidence type="ECO:0000313" key="1">
    <source>
        <dbReference type="EMBL" id="KAJ1104562.1"/>
    </source>
</evidence>
<name>A0AAV7MM00_PLEWA</name>
<dbReference type="AlphaFoldDB" id="A0AAV7MM00"/>
<evidence type="ECO:0000313" key="2">
    <source>
        <dbReference type="Proteomes" id="UP001066276"/>
    </source>
</evidence>
<organism evidence="1 2">
    <name type="scientific">Pleurodeles waltl</name>
    <name type="common">Iberian ribbed newt</name>
    <dbReference type="NCBI Taxonomy" id="8319"/>
    <lineage>
        <taxon>Eukaryota</taxon>
        <taxon>Metazoa</taxon>
        <taxon>Chordata</taxon>
        <taxon>Craniata</taxon>
        <taxon>Vertebrata</taxon>
        <taxon>Euteleostomi</taxon>
        <taxon>Amphibia</taxon>
        <taxon>Batrachia</taxon>
        <taxon>Caudata</taxon>
        <taxon>Salamandroidea</taxon>
        <taxon>Salamandridae</taxon>
        <taxon>Pleurodelinae</taxon>
        <taxon>Pleurodeles</taxon>
    </lineage>
</organism>
<dbReference type="Proteomes" id="UP001066276">
    <property type="component" value="Chromosome 9"/>
</dbReference>
<dbReference type="EMBL" id="JANPWB010000013">
    <property type="protein sequence ID" value="KAJ1104562.1"/>
    <property type="molecule type" value="Genomic_DNA"/>
</dbReference>
<sequence>MKFETTVQGDAKTCDNGGAVNESGKVGHPFLYVRGIGDYQFRNGALMVCRFMAVMLEIFGDEKGDKSVHVTVAQVSPVDVEVAKEDVVRADKLRGEDASMHYSMRVLF</sequence>
<protein>
    <submittedName>
        <fullName evidence="1">Uncharacterized protein</fullName>
    </submittedName>
</protein>
<gene>
    <name evidence="1" type="ORF">NDU88_001972</name>
</gene>
<proteinExistence type="predicted"/>
<keyword evidence="2" id="KW-1185">Reference proteome</keyword>